<dbReference type="Proteomes" id="UP000235672">
    <property type="component" value="Unassembled WGS sequence"/>
</dbReference>
<feature type="domain" description="Heterokaryon incompatibility" evidence="1">
    <location>
        <begin position="94"/>
        <end position="241"/>
    </location>
</feature>
<sequence>MDRTPVIVVAGLWRRTTTIRFVNKATFSDIILADSQMDVTRARGWISACENNHGDTCNPRWSLSSVAAIPGLEVLRLIDVVSECLVEAREPCRYLTLSYVWGGVNNVRLTSNKKNSLMEKGVFRTIWHLLPRTIKDAIEVVRALGERFLWVDALCLVQNDAVDMQNGIEMMDLIYERAALCLIAASGDSANAGLPGARLGNRFVMSHVEQILPGIQLVVYNELDHVLRSSTYNRRGWTFQEQYLSRRALYFTEDEVYFRCRESTWSEKQMDRLPLPNNSEFTNTLLPLAWTYPPEGEYRTILLYYTPRVLTNQQDALLAMAGIIRRLSSKMQSRFFQGIPVAAFDTFLVFQSNGGLLRRRQGFPSYSWCGWIGPVIFDEPYEENDWLSDKTWIIWYKRSSSGSTNLVWDILANETFPVADMNFVGYRRRSPFGDRHALKFPTSRTAPTQEHYFEREFPTYQILQFWTLAVYLSISNVQVFHASAFIRDRFGRKCGQIWMDGFEETTFFEMKSPLEFILLSEREKERNFRDGKDIEEVYQSRRTSRDYNVILLEWNEGIAERRGFGIIDKEAVERSFAPGPLWKEIFLA</sequence>
<proteinExistence type="predicted"/>
<dbReference type="AlphaFoldDB" id="A0A2J6Q954"/>
<dbReference type="PANTHER" id="PTHR33112">
    <property type="entry name" value="DOMAIN PROTEIN, PUTATIVE-RELATED"/>
    <property type="match status" value="1"/>
</dbReference>
<accession>A0A2J6Q954</accession>
<dbReference type="InterPro" id="IPR010730">
    <property type="entry name" value="HET"/>
</dbReference>
<dbReference type="EMBL" id="KZ613476">
    <property type="protein sequence ID" value="PMD22783.1"/>
    <property type="molecule type" value="Genomic_DNA"/>
</dbReference>
<reference evidence="2 3" key="1">
    <citation type="submission" date="2016-05" db="EMBL/GenBank/DDBJ databases">
        <title>A degradative enzymes factory behind the ericoid mycorrhizal symbiosis.</title>
        <authorList>
            <consortium name="DOE Joint Genome Institute"/>
            <person name="Martino E."/>
            <person name="Morin E."/>
            <person name="Grelet G."/>
            <person name="Kuo A."/>
            <person name="Kohler A."/>
            <person name="Daghino S."/>
            <person name="Barry K."/>
            <person name="Choi C."/>
            <person name="Cichocki N."/>
            <person name="Clum A."/>
            <person name="Copeland A."/>
            <person name="Hainaut M."/>
            <person name="Haridas S."/>
            <person name="Labutti K."/>
            <person name="Lindquist E."/>
            <person name="Lipzen A."/>
            <person name="Khouja H.-R."/>
            <person name="Murat C."/>
            <person name="Ohm R."/>
            <person name="Olson A."/>
            <person name="Spatafora J."/>
            <person name="Veneault-Fourrey C."/>
            <person name="Henrissat B."/>
            <person name="Grigoriev I."/>
            <person name="Martin F."/>
            <person name="Perotto S."/>
        </authorList>
    </citation>
    <scope>NUCLEOTIDE SEQUENCE [LARGE SCALE GENOMIC DNA]</scope>
    <source>
        <strain evidence="2 3">UAMH 7357</strain>
    </source>
</reference>
<evidence type="ECO:0000313" key="3">
    <source>
        <dbReference type="Proteomes" id="UP000235672"/>
    </source>
</evidence>
<protein>
    <submittedName>
        <fullName evidence="2">HET-domain-containing protein</fullName>
    </submittedName>
</protein>
<organism evidence="2 3">
    <name type="scientific">Hyaloscypha hepaticicola</name>
    <dbReference type="NCBI Taxonomy" id="2082293"/>
    <lineage>
        <taxon>Eukaryota</taxon>
        <taxon>Fungi</taxon>
        <taxon>Dikarya</taxon>
        <taxon>Ascomycota</taxon>
        <taxon>Pezizomycotina</taxon>
        <taxon>Leotiomycetes</taxon>
        <taxon>Helotiales</taxon>
        <taxon>Hyaloscyphaceae</taxon>
        <taxon>Hyaloscypha</taxon>
    </lineage>
</organism>
<dbReference type="PANTHER" id="PTHR33112:SF12">
    <property type="entry name" value="HETEROKARYON INCOMPATIBILITY DOMAIN-CONTAINING PROTEIN"/>
    <property type="match status" value="1"/>
</dbReference>
<dbReference type="OrthoDB" id="2958217at2759"/>
<dbReference type="Pfam" id="PF06985">
    <property type="entry name" value="HET"/>
    <property type="match status" value="1"/>
</dbReference>
<keyword evidence="3" id="KW-1185">Reference proteome</keyword>
<evidence type="ECO:0000259" key="1">
    <source>
        <dbReference type="Pfam" id="PF06985"/>
    </source>
</evidence>
<evidence type="ECO:0000313" key="2">
    <source>
        <dbReference type="EMBL" id="PMD22783.1"/>
    </source>
</evidence>
<dbReference type="STRING" id="1745343.A0A2J6Q954"/>
<name>A0A2J6Q954_9HELO</name>
<gene>
    <name evidence="2" type="ORF">NA56DRAFT_570017</name>
</gene>